<dbReference type="GO" id="GO:0005829">
    <property type="term" value="C:cytosol"/>
    <property type="evidence" value="ECO:0007669"/>
    <property type="project" value="TreeGrafter"/>
</dbReference>
<dbReference type="Gene3D" id="3.40.50.720">
    <property type="entry name" value="NAD(P)-binding Rossmann-like Domain"/>
    <property type="match status" value="2"/>
</dbReference>
<dbReference type="PANTHER" id="PTHR10996">
    <property type="entry name" value="2-HYDROXYACID DEHYDROGENASE-RELATED"/>
    <property type="match status" value="1"/>
</dbReference>
<dbReference type="RefSeq" id="XP_018990683.1">
    <property type="nucleotide sequence ID" value="XM_019140708.1"/>
</dbReference>
<name>A0A1E3HF93_9TREE</name>
<evidence type="ECO:0000313" key="4">
    <source>
        <dbReference type="Proteomes" id="UP000094065"/>
    </source>
</evidence>
<dbReference type="InterPro" id="IPR006140">
    <property type="entry name" value="D-isomer_DH_NAD-bd"/>
</dbReference>
<protein>
    <recommendedName>
        <fullName evidence="2">D-isomer specific 2-hydroxyacid dehydrogenase NAD-binding domain-containing protein</fullName>
    </recommendedName>
</protein>
<dbReference type="EMBL" id="AWGJ01000010">
    <property type="protein sequence ID" value="ODN75033.1"/>
    <property type="molecule type" value="Genomic_DNA"/>
</dbReference>
<dbReference type="SUPFAM" id="SSF51735">
    <property type="entry name" value="NAD(P)-binding Rossmann-fold domains"/>
    <property type="match status" value="1"/>
</dbReference>
<dbReference type="Pfam" id="PF02826">
    <property type="entry name" value="2-Hacid_dh_C"/>
    <property type="match status" value="1"/>
</dbReference>
<dbReference type="Proteomes" id="UP000094065">
    <property type="component" value="Unassembled WGS sequence"/>
</dbReference>
<dbReference type="InterPro" id="IPR036291">
    <property type="entry name" value="NAD(P)-bd_dom_sf"/>
</dbReference>
<dbReference type="STRING" id="1295533.A0A1E3HF93"/>
<organism evidence="3 4">
    <name type="scientific">Cryptococcus amylolentus CBS 6039</name>
    <dbReference type="NCBI Taxonomy" id="1295533"/>
    <lineage>
        <taxon>Eukaryota</taxon>
        <taxon>Fungi</taxon>
        <taxon>Dikarya</taxon>
        <taxon>Basidiomycota</taxon>
        <taxon>Agaricomycotina</taxon>
        <taxon>Tremellomycetes</taxon>
        <taxon>Tremellales</taxon>
        <taxon>Cryptococcaceae</taxon>
        <taxon>Cryptococcus</taxon>
    </lineage>
</organism>
<feature type="domain" description="D-isomer specific 2-hydroxyacid dehydrogenase NAD-binding" evidence="2">
    <location>
        <begin position="153"/>
        <end position="329"/>
    </location>
</feature>
<keyword evidence="4" id="KW-1185">Reference proteome</keyword>
<dbReference type="GO" id="GO:0051287">
    <property type="term" value="F:NAD binding"/>
    <property type="evidence" value="ECO:0007669"/>
    <property type="project" value="InterPro"/>
</dbReference>
<gene>
    <name evidence="3" type="ORF">L202_06254</name>
</gene>
<dbReference type="GeneID" id="30157563"/>
<dbReference type="GO" id="GO:0030267">
    <property type="term" value="F:glyoxylate reductase (NADPH) activity"/>
    <property type="evidence" value="ECO:0007669"/>
    <property type="project" value="TreeGrafter"/>
</dbReference>
<dbReference type="SUPFAM" id="SSF52283">
    <property type="entry name" value="Formate/glycerate dehydrogenase catalytic domain-like"/>
    <property type="match status" value="1"/>
</dbReference>
<reference evidence="3 4" key="1">
    <citation type="submission" date="2016-06" db="EMBL/GenBank/DDBJ databases">
        <title>Evolution of pathogenesis and genome organization in the Tremellales.</title>
        <authorList>
            <person name="Cuomo C."/>
            <person name="Litvintseva A."/>
            <person name="Heitman J."/>
            <person name="Chen Y."/>
            <person name="Sun S."/>
            <person name="Springer D."/>
            <person name="Dromer F."/>
            <person name="Young S."/>
            <person name="Zeng Q."/>
            <person name="Chapman S."/>
            <person name="Gujja S."/>
            <person name="Saif S."/>
            <person name="Birren B."/>
        </authorList>
    </citation>
    <scope>NUCLEOTIDE SEQUENCE [LARGE SCALE GENOMIC DNA]</scope>
    <source>
        <strain evidence="3 4">CBS 6039</strain>
    </source>
</reference>
<keyword evidence="1" id="KW-0560">Oxidoreductase</keyword>
<sequence length="380" mass="40570">MSSPSTSSENSQFTTPASSLVSPLLSSTHITPKPKVLLIGDFCGIPKYDNLIREIADVHTMPRCGYTETAALIKQKVEEEGDFVAFGGLFVITDNFPSLWDAGLLSPLFPACRLFVGPGAGYDKVDIPYLSSHGALYANSPRAVGERTADGALGLVLAAARGIVRYDIGVRSGGWRDVGVKSVDWRNAKIGIVGLGTIGHRLSTLLTSLSSTLQIHYHSRHPSSSPFATSYTYHSTLSSLLPVVDILILTCPLTKATEGIIGKEAFKQMKDGVIVVNVSRGKVIVEDELVKALESGKVLRAALDVFENEPQVHPGLLSNPNVTLSPHVAPAPDSMGPALNAEVLENIIHYLQSPSGLPLTPVNVDQVEALGFKTGARREV</sequence>
<dbReference type="PROSITE" id="PS00671">
    <property type="entry name" value="D_2_HYDROXYACID_DH_3"/>
    <property type="match status" value="1"/>
</dbReference>
<dbReference type="InterPro" id="IPR029753">
    <property type="entry name" value="D-isomer_DH_CS"/>
</dbReference>
<comment type="caution">
    <text evidence="3">The sequence shown here is derived from an EMBL/GenBank/DDBJ whole genome shotgun (WGS) entry which is preliminary data.</text>
</comment>
<dbReference type="GO" id="GO:0016618">
    <property type="term" value="F:hydroxypyruvate reductase [NAD(P)H] activity"/>
    <property type="evidence" value="ECO:0007669"/>
    <property type="project" value="TreeGrafter"/>
</dbReference>
<dbReference type="PANTHER" id="PTHR10996:SF129">
    <property type="entry name" value="2-HYDROXYACID DEHYDROGENASE C1773.17C-RELATED"/>
    <property type="match status" value="1"/>
</dbReference>
<accession>A0A1E3HF93</accession>
<dbReference type="InterPro" id="IPR050223">
    <property type="entry name" value="D-isomer_2-hydroxyacid_DH"/>
</dbReference>
<proteinExistence type="predicted"/>
<evidence type="ECO:0000313" key="3">
    <source>
        <dbReference type="EMBL" id="ODN75033.1"/>
    </source>
</evidence>
<dbReference type="OrthoDB" id="298012at2759"/>
<evidence type="ECO:0000256" key="1">
    <source>
        <dbReference type="ARBA" id="ARBA00023002"/>
    </source>
</evidence>
<dbReference type="AlphaFoldDB" id="A0A1E3HF93"/>
<evidence type="ECO:0000259" key="2">
    <source>
        <dbReference type="Pfam" id="PF02826"/>
    </source>
</evidence>
<dbReference type="CDD" id="cd12168">
    <property type="entry name" value="Mand_dh_like"/>
    <property type="match status" value="1"/>
</dbReference>